<keyword evidence="6" id="KW-1185">Reference proteome</keyword>
<dbReference type="Gene3D" id="3.60.110.10">
    <property type="entry name" value="Carbon-nitrogen hydrolase"/>
    <property type="match status" value="1"/>
</dbReference>
<dbReference type="Proteomes" id="UP000626180">
    <property type="component" value="Unassembled WGS sequence"/>
</dbReference>
<feature type="domain" description="CN hydrolase" evidence="2">
    <location>
        <begin position="6"/>
        <end position="239"/>
    </location>
</feature>
<dbReference type="PANTHER" id="PTHR43674:SF2">
    <property type="entry name" value="BETA-UREIDOPROPIONASE"/>
    <property type="match status" value="1"/>
</dbReference>
<evidence type="ECO:0000259" key="2">
    <source>
        <dbReference type="PROSITE" id="PS50263"/>
    </source>
</evidence>
<proteinExistence type="predicted"/>
<dbReference type="InterPro" id="IPR036526">
    <property type="entry name" value="C-N_Hydrolase_sf"/>
</dbReference>
<sequence>MSSTGIVIAAAQITPVGHDIQANVERHVRVIEQAARQGVDFLVFPELSLTGYERKTASQNALLPNDSRLVPLRKATAQTGISILAGMPLSSTGKPLIAALVIGAGRDDVLYTKRYLHEGEDQAFQAGSGGPLLLLENERIALAICADTSHPEHAASAAQAGASLYVTSALITPGGFEADTAQLRSYAQIHGFPVLLANHVGETGGWLATGRSTFWLPDGEIVIQAPHDREALVIASRNGYTWQGRVVLLS</sequence>
<dbReference type="AlphaFoldDB" id="A0A2X2C793"/>
<dbReference type="EC" id="3.5.1.100" evidence="4"/>
<evidence type="ECO:0000313" key="5">
    <source>
        <dbReference type="Proteomes" id="UP000250443"/>
    </source>
</evidence>
<accession>A0A2X2C793</accession>
<organism evidence="4 5">
    <name type="scientific">Pseudomonas luteola</name>
    <dbReference type="NCBI Taxonomy" id="47886"/>
    <lineage>
        <taxon>Bacteria</taxon>
        <taxon>Pseudomonadati</taxon>
        <taxon>Pseudomonadota</taxon>
        <taxon>Gammaproteobacteria</taxon>
        <taxon>Pseudomonadales</taxon>
        <taxon>Pseudomonadaceae</taxon>
        <taxon>Pseudomonas</taxon>
    </lineage>
</organism>
<dbReference type="Proteomes" id="UP000250443">
    <property type="component" value="Unassembled WGS sequence"/>
</dbReference>
<dbReference type="GO" id="GO:0050126">
    <property type="term" value="F:N-carbamoylputrescine amidase activity"/>
    <property type="evidence" value="ECO:0007669"/>
    <property type="project" value="TreeGrafter"/>
</dbReference>
<protein>
    <submittedName>
        <fullName evidence="3">Carbon-nitrogen hydrolase family protein</fullName>
    </submittedName>
    <submittedName>
        <fullName evidence="4">Putative hydrolase</fullName>
        <ecNumber evidence="4">3.5.1.100</ecNumber>
    </submittedName>
</protein>
<keyword evidence="1 4" id="KW-0378">Hydrolase</keyword>
<dbReference type="InterPro" id="IPR050345">
    <property type="entry name" value="Aliph_Amidase/BUP"/>
</dbReference>
<evidence type="ECO:0000313" key="6">
    <source>
        <dbReference type="Proteomes" id="UP000626180"/>
    </source>
</evidence>
<dbReference type="EMBL" id="JADMCD010000002">
    <property type="protein sequence ID" value="MBF8640109.1"/>
    <property type="molecule type" value="Genomic_DNA"/>
</dbReference>
<dbReference type="PROSITE" id="PS50263">
    <property type="entry name" value="CN_HYDROLASE"/>
    <property type="match status" value="1"/>
</dbReference>
<dbReference type="GO" id="GO:0033388">
    <property type="term" value="P:putrescine biosynthetic process from arginine"/>
    <property type="evidence" value="ECO:0007669"/>
    <property type="project" value="TreeGrafter"/>
</dbReference>
<dbReference type="EMBL" id="UAUF01000009">
    <property type="protein sequence ID" value="SPZ03997.1"/>
    <property type="molecule type" value="Genomic_DNA"/>
</dbReference>
<dbReference type="SUPFAM" id="SSF56317">
    <property type="entry name" value="Carbon-nitrogen hydrolase"/>
    <property type="match status" value="1"/>
</dbReference>
<reference evidence="3 6" key="2">
    <citation type="submission" date="2020-10" db="EMBL/GenBank/DDBJ databases">
        <title>Genome sequences of Pseudomonas isolates.</title>
        <authorList>
            <person name="Wessels L."/>
            <person name="Reich F."/>
            <person name="Hammerl J."/>
        </authorList>
    </citation>
    <scope>NUCLEOTIDE SEQUENCE [LARGE SCALE GENOMIC DNA]</scope>
    <source>
        <strain evidence="3 6">20-MO00624-0</strain>
    </source>
</reference>
<evidence type="ECO:0000256" key="1">
    <source>
        <dbReference type="ARBA" id="ARBA00022801"/>
    </source>
</evidence>
<dbReference type="Pfam" id="PF00795">
    <property type="entry name" value="CN_hydrolase"/>
    <property type="match status" value="1"/>
</dbReference>
<dbReference type="RefSeq" id="WP_010795161.1">
    <property type="nucleotide sequence ID" value="NZ_CP053063.1"/>
</dbReference>
<evidence type="ECO:0000313" key="3">
    <source>
        <dbReference type="EMBL" id="MBF8640109.1"/>
    </source>
</evidence>
<name>A0A2X2C793_PSELU</name>
<evidence type="ECO:0000313" key="4">
    <source>
        <dbReference type="EMBL" id="SPZ03997.1"/>
    </source>
</evidence>
<dbReference type="PANTHER" id="PTHR43674">
    <property type="entry name" value="NITRILASE C965.09-RELATED"/>
    <property type="match status" value="1"/>
</dbReference>
<dbReference type="CDD" id="cd07197">
    <property type="entry name" value="nitrilase"/>
    <property type="match status" value="1"/>
</dbReference>
<reference evidence="4 5" key="1">
    <citation type="submission" date="2018-06" db="EMBL/GenBank/DDBJ databases">
        <authorList>
            <consortium name="Pathogen Informatics"/>
            <person name="Doyle S."/>
        </authorList>
    </citation>
    <scope>NUCLEOTIDE SEQUENCE [LARGE SCALE GENOMIC DNA]</scope>
    <source>
        <strain evidence="4 5">NCTC11842</strain>
    </source>
</reference>
<gene>
    <name evidence="4" type="primary">ramA_1</name>
    <name evidence="3" type="ORF">IRZ65_05400</name>
    <name evidence="4" type="ORF">NCTC11842_01340</name>
</gene>
<dbReference type="InterPro" id="IPR003010">
    <property type="entry name" value="C-N_Hydrolase"/>
</dbReference>